<dbReference type="InterPro" id="IPR019268">
    <property type="entry name" value="DUF2278"/>
</dbReference>
<evidence type="ECO:0000256" key="1">
    <source>
        <dbReference type="SAM" id="MobiDB-lite"/>
    </source>
</evidence>
<dbReference type="Proteomes" id="UP000585437">
    <property type="component" value="Unassembled WGS sequence"/>
</dbReference>
<gene>
    <name evidence="2" type="ORF">F4695_004210</name>
</gene>
<comment type="caution">
    <text evidence="2">The sequence shown here is derived from an EMBL/GenBank/DDBJ whole genome shotgun (WGS) entry which is preliminary data.</text>
</comment>
<name>A0A7X0JNG2_9HYPH</name>
<protein>
    <submittedName>
        <fullName evidence="2">Uncharacterized protein YukJ</fullName>
    </submittedName>
</protein>
<organism evidence="2 3">
    <name type="scientific">Rhizobium soli</name>
    <dbReference type="NCBI Taxonomy" id="424798"/>
    <lineage>
        <taxon>Bacteria</taxon>
        <taxon>Pseudomonadati</taxon>
        <taxon>Pseudomonadota</taxon>
        <taxon>Alphaproteobacteria</taxon>
        <taxon>Hyphomicrobiales</taxon>
        <taxon>Rhizobiaceae</taxon>
        <taxon>Rhizobium/Agrobacterium group</taxon>
        <taxon>Rhizobium</taxon>
    </lineage>
</organism>
<dbReference type="Pfam" id="PF10042">
    <property type="entry name" value="DUF2278"/>
    <property type="match status" value="1"/>
</dbReference>
<dbReference type="RefSeq" id="WP_184655894.1">
    <property type="nucleotide sequence ID" value="NZ_JACHBU010000011.1"/>
</dbReference>
<dbReference type="InterPro" id="IPR036415">
    <property type="entry name" value="Lamin_tail_dom_sf"/>
</dbReference>
<dbReference type="SUPFAM" id="SSF74853">
    <property type="entry name" value="Lamin A/C globular tail domain"/>
    <property type="match status" value="1"/>
</dbReference>
<proteinExistence type="predicted"/>
<keyword evidence="3" id="KW-1185">Reference proteome</keyword>
<dbReference type="EMBL" id="JACHBU010000011">
    <property type="protein sequence ID" value="MBB6510818.1"/>
    <property type="molecule type" value="Genomic_DNA"/>
</dbReference>
<sequence length="349" mass="38340">MPLKNYAVLKGRPTNNRLATGANPHYQVLVSENGTMHRIAINVRSQDGSEVQFLVRSAFEHPITEEIAALSEGLHRAASVPDGIALDFIRSNLMQPWELKPLPLSATGPDNDLNEKIDAYVQRAMSDEDSWIYAFGETWGPEPDKADKYFGFKPGRGIHDIHMNQGNPPGKFAGDNGKFQDGALIFEFPNENQWVAIFLKFQTQAWHSDDDSADPIVPANPDHDGEPHTPVDRDRIPPFDVPDGLVRIIAALVNDVRTPERETVTLLNTADVAVQLDGWMIKDKQKNTMTLSGTIAAGATMSIEIKPPAALSNKGGIITLLNLDGVKVHGVSYTKGQARQPGRTIPFQP</sequence>
<evidence type="ECO:0000313" key="3">
    <source>
        <dbReference type="Proteomes" id="UP000585437"/>
    </source>
</evidence>
<evidence type="ECO:0000313" key="2">
    <source>
        <dbReference type="EMBL" id="MBB6510818.1"/>
    </source>
</evidence>
<feature type="compositionally biased region" description="Basic and acidic residues" evidence="1">
    <location>
        <begin position="221"/>
        <end position="234"/>
    </location>
</feature>
<dbReference type="AlphaFoldDB" id="A0A7X0JNG2"/>
<accession>A0A7X0JNG2</accession>
<reference evidence="2 3" key="1">
    <citation type="submission" date="2020-08" db="EMBL/GenBank/DDBJ databases">
        <title>The Agave Microbiome: Exploring the role of microbial communities in plant adaptations to desert environments.</title>
        <authorList>
            <person name="Partida-Martinez L.P."/>
        </authorList>
    </citation>
    <scope>NUCLEOTIDE SEQUENCE [LARGE SCALE GENOMIC DNA]</scope>
    <source>
        <strain evidence="2 3">AS3.12</strain>
    </source>
</reference>
<feature type="region of interest" description="Disordered" evidence="1">
    <location>
        <begin position="209"/>
        <end position="234"/>
    </location>
</feature>